<evidence type="ECO:0000256" key="5">
    <source>
        <dbReference type="ARBA" id="ARBA00023034"/>
    </source>
</evidence>
<accession>V5BT53</accession>
<dbReference type="Pfam" id="PF07928">
    <property type="entry name" value="Vps54"/>
    <property type="match status" value="1"/>
</dbReference>
<name>V5BT53_TRYCR</name>
<evidence type="ECO:0000256" key="4">
    <source>
        <dbReference type="ARBA" id="ARBA00022927"/>
    </source>
</evidence>
<gene>
    <name evidence="8" type="ORF">TCDM_03435</name>
</gene>
<dbReference type="VEuPathDB" id="TriTrypDB:TCDM_03435"/>
<dbReference type="PANTHER" id="PTHR12965:SF0">
    <property type="entry name" value="VACUOLAR PROTEIN SORTING-ASSOCIATED PROTEIN 54"/>
    <property type="match status" value="1"/>
</dbReference>
<dbReference type="PANTHER" id="PTHR12965">
    <property type="entry name" value="VACUOLAR PROTEIN SORTING 54"/>
    <property type="match status" value="1"/>
</dbReference>
<dbReference type="EMBL" id="AYLP01000027">
    <property type="protein sequence ID" value="ESS67738.1"/>
    <property type="molecule type" value="Genomic_DNA"/>
</dbReference>
<dbReference type="GO" id="GO:0015031">
    <property type="term" value="P:protein transport"/>
    <property type="evidence" value="ECO:0007669"/>
    <property type="project" value="UniProtKB-KW"/>
</dbReference>
<dbReference type="InterPro" id="IPR012501">
    <property type="entry name" value="Vps54_C"/>
</dbReference>
<dbReference type="InterPro" id="IPR039745">
    <property type="entry name" value="Vps54"/>
</dbReference>
<sequence>MSSRRGNSISSSRMHENPDDPAAVLCAFLMARRGWSCSRTALTLGIPPLVLEECIRNGVSSAAIRSQLALWIAENKDGSLPPNLLKAVVETAPSLTVGTSEYLQDSDPLATLDPVTESYFVELGSSVGQSFISILNDPQDAAEINSNWGLWLGSVVSGALDHKGQTKRAETTVSLGPSLLTSSSSSGTLLARYGLHEDYSSYLHLVTAPYNRNREESRQASTIAGGNERLGIANTPSSVENLPWPTGVPKEFFDSFYDVSCEVCFLERKLREPGGDSVVEENNTSITAQTFGEDFEVMETRMKELRLWESAVEGCLLQHVQSRSEQFFYASHEFGNRAAEAREALESLRQTRTDVGTFGKGLVQELLTTARCYRSRNNLGSLCNLAETVMSVSSQMVAIENWVALPERDMMELPVIVEIFCTLQDAILAEHCTGTFSKNAGTLGVGWITKVSAVKDIPRRVLHLKEKLFVMIMEELEVILLPATRGGGDDGHITRTFRSAMKMGIWPSAARHCNDLLVDALWTAVREAFIAFVMSHCEISDSTANNILSTAVTADSSREEKLALFEHSNACRFPLYIELLGLILDHVLDFVTQAAQRWGLLLVDISPDPSVSDTEGVNAEDTRKYFSSLCTAAESFVALLLEVRSQRGKTPTNLRDLETVVSMSCAFLPNMVSNLQGVLAICGNIGDTWGFVSGRRIKSAVTRLVKEHLRSHHAEGVEKLRVSIENETWQPEKIDPAFQSTVDVLCRSDDAAIEELRTHAVFTEVMGENGFCHLAAPVTTATTMARQMLVSAPFNPSYRPLNTCEADTKKLLLIPSVDGHTEGRVVSSSILMLITLLHEFDEYLSRFPFLAFDVMGKIYDLLRLYDSQCAALLLGAMAVENGVLDTITTQHMAVASQNLAFLYDGIPLMQRRWLRATTVDKLASPIVEDIRRVRKDYATHRCEFLGKISGLVKEKVGGLGTVSAEQWQASGNEWVMTMLRETARLMRAMKPILPAEDCRGVVVPLLGTFARMIRSVTMCPAVDADLRAVMLSDVLLFKANVERFGFDVLRCAMLFNSEAEAMTKSVEPSHRKRMSSPGFLVTKEDHEDGGTKHTLLFHFFFRHSPCCRFCL</sequence>
<dbReference type="GO" id="GO:0005829">
    <property type="term" value="C:cytosol"/>
    <property type="evidence" value="ECO:0007669"/>
    <property type="project" value="GOC"/>
</dbReference>
<organism evidence="8 9">
    <name type="scientific">Trypanosoma cruzi Dm28c</name>
    <dbReference type="NCBI Taxonomy" id="1416333"/>
    <lineage>
        <taxon>Eukaryota</taxon>
        <taxon>Discoba</taxon>
        <taxon>Euglenozoa</taxon>
        <taxon>Kinetoplastea</taxon>
        <taxon>Metakinetoplastina</taxon>
        <taxon>Trypanosomatida</taxon>
        <taxon>Trypanosomatidae</taxon>
        <taxon>Trypanosoma</taxon>
        <taxon>Schizotrypanum</taxon>
    </lineage>
</organism>
<protein>
    <recommendedName>
        <fullName evidence="7">Vacuolar protein sorting-associated protein 54 C-terminal domain-containing protein</fullName>
    </recommendedName>
</protein>
<evidence type="ECO:0000313" key="9">
    <source>
        <dbReference type="Proteomes" id="UP000017861"/>
    </source>
</evidence>
<evidence type="ECO:0000256" key="1">
    <source>
        <dbReference type="ARBA" id="ARBA00004601"/>
    </source>
</evidence>
<evidence type="ECO:0000313" key="8">
    <source>
        <dbReference type="EMBL" id="ESS67738.1"/>
    </source>
</evidence>
<dbReference type="AlphaFoldDB" id="V5BT53"/>
<keyword evidence="3" id="KW-0813">Transport</keyword>
<proteinExistence type="inferred from homology"/>
<dbReference type="GO" id="GO:0042147">
    <property type="term" value="P:retrograde transport, endosome to Golgi"/>
    <property type="evidence" value="ECO:0007669"/>
    <property type="project" value="InterPro"/>
</dbReference>
<comment type="caution">
    <text evidence="8">The sequence shown here is derived from an EMBL/GenBank/DDBJ whole genome shotgun (WGS) entry which is preliminary data.</text>
</comment>
<keyword evidence="5" id="KW-0333">Golgi apparatus</keyword>
<evidence type="ECO:0000256" key="6">
    <source>
        <dbReference type="ARBA" id="ARBA00023054"/>
    </source>
</evidence>
<reference evidence="8 9" key="1">
    <citation type="journal article" date="2014" name="Genome Announc.">
        <title>Trypanosoma cruzi Clone Dm28c Draft Genome Sequence.</title>
        <authorList>
            <person name="Grisard E.C."/>
            <person name="Teixeira S.M."/>
            <person name="de Almeida L.G."/>
            <person name="Stoco P.H."/>
            <person name="Gerber A.L."/>
            <person name="Talavera-Lopez C."/>
            <person name="Lima O.C."/>
            <person name="Andersson B."/>
            <person name="de Vasconcelos A.T."/>
        </authorList>
    </citation>
    <scope>NUCLEOTIDE SEQUENCE [LARGE SCALE GENOMIC DNA]</scope>
    <source>
        <strain evidence="8 9">Dm28c</strain>
    </source>
</reference>
<keyword evidence="4" id="KW-0653">Protein transport</keyword>
<evidence type="ECO:0000259" key="7">
    <source>
        <dbReference type="Pfam" id="PF07928"/>
    </source>
</evidence>
<comment type="subcellular location">
    <subcellularLocation>
        <location evidence="1">Golgi apparatus</location>
        <location evidence="1">trans-Golgi network</location>
    </subcellularLocation>
</comment>
<dbReference type="GO" id="GO:0019905">
    <property type="term" value="F:syntaxin binding"/>
    <property type="evidence" value="ECO:0007669"/>
    <property type="project" value="TreeGrafter"/>
</dbReference>
<dbReference type="Proteomes" id="UP000017861">
    <property type="component" value="Unassembled WGS sequence"/>
</dbReference>
<dbReference type="GO" id="GO:0000938">
    <property type="term" value="C:GARP complex"/>
    <property type="evidence" value="ECO:0007669"/>
    <property type="project" value="InterPro"/>
</dbReference>
<dbReference type="GO" id="GO:0006896">
    <property type="term" value="P:Golgi to vacuole transport"/>
    <property type="evidence" value="ECO:0007669"/>
    <property type="project" value="TreeGrafter"/>
</dbReference>
<evidence type="ECO:0000256" key="2">
    <source>
        <dbReference type="ARBA" id="ARBA00009150"/>
    </source>
</evidence>
<keyword evidence="6" id="KW-0175">Coiled coil</keyword>
<dbReference type="OrthoDB" id="10259024at2759"/>
<evidence type="ECO:0000256" key="3">
    <source>
        <dbReference type="ARBA" id="ARBA00022448"/>
    </source>
</evidence>
<feature type="domain" description="Vacuolar protein sorting-associated protein 54 C-terminal" evidence="7">
    <location>
        <begin position="825"/>
        <end position="954"/>
    </location>
</feature>
<comment type="similarity">
    <text evidence="2">Belongs to the VPS54 family.</text>
</comment>